<keyword evidence="4" id="KW-0804">Transcription</keyword>
<keyword evidence="2" id="KW-0805">Transcription regulation</keyword>
<evidence type="ECO:0000256" key="5">
    <source>
        <dbReference type="PROSITE-ProRule" id="PRU00169"/>
    </source>
</evidence>
<dbReference type="GO" id="GO:0003677">
    <property type="term" value="F:DNA binding"/>
    <property type="evidence" value="ECO:0007669"/>
    <property type="project" value="UniProtKB-KW"/>
</dbReference>
<evidence type="ECO:0000256" key="1">
    <source>
        <dbReference type="ARBA" id="ARBA00022553"/>
    </source>
</evidence>
<dbReference type="PROSITE" id="PS50043">
    <property type="entry name" value="HTH_LUXR_2"/>
    <property type="match status" value="1"/>
</dbReference>
<dbReference type="CDD" id="cd06170">
    <property type="entry name" value="LuxR_C_like"/>
    <property type="match status" value="1"/>
</dbReference>
<evidence type="ECO:0000313" key="8">
    <source>
        <dbReference type="EMBL" id="GIP18023.1"/>
    </source>
</evidence>
<dbReference type="AlphaFoldDB" id="A0A920D004"/>
<dbReference type="InterPro" id="IPR011006">
    <property type="entry name" value="CheY-like_superfamily"/>
</dbReference>
<dbReference type="SUPFAM" id="SSF46894">
    <property type="entry name" value="C-terminal effector domain of the bipartite response regulators"/>
    <property type="match status" value="1"/>
</dbReference>
<organism evidence="8 9">
    <name type="scientific">Paenibacillus montaniterrae</name>
    <dbReference type="NCBI Taxonomy" id="429341"/>
    <lineage>
        <taxon>Bacteria</taxon>
        <taxon>Bacillati</taxon>
        <taxon>Bacillota</taxon>
        <taxon>Bacilli</taxon>
        <taxon>Bacillales</taxon>
        <taxon>Paenibacillaceae</taxon>
        <taxon>Paenibacillus</taxon>
    </lineage>
</organism>
<feature type="domain" description="Response regulatory" evidence="7">
    <location>
        <begin position="4"/>
        <end position="120"/>
    </location>
</feature>
<comment type="caution">
    <text evidence="5">Lacks conserved residue(s) required for the propagation of feature annotation.</text>
</comment>
<feature type="domain" description="HTH luxR-type" evidence="6">
    <location>
        <begin position="143"/>
        <end position="208"/>
    </location>
</feature>
<dbReference type="Pfam" id="PF00196">
    <property type="entry name" value="GerE"/>
    <property type="match status" value="1"/>
</dbReference>
<evidence type="ECO:0000259" key="7">
    <source>
        <dbReference type="PROSITE" id="PS50110"/>
    </source>
</evidence>
<keyword evidence="9" id="KW-1185">Reference proteome</keyword>
<evidence type="ECO:0000313" key="9">
    <source>
        <dbReference type="Proteomes" id="UP000683139"/>
    </source>
</evidence>
<keyword evidence="1" id="KW-0597">Phosphoprotein</keyword>
<dbReference type="InterPro" id="IPR001789">
    <property type="entry name" value="Sig_transdc_resp-reg_receiver"/>
</dbReference>
<comment type="caution">
    <text evidence="8">The sequence shown here is derived from an EMBL/GenBank/DDBJ whole genome shotgun (WGS) entry which is preliminary data.</text>
</comment>
<dbReference type="InterPro" id="IPR016032">
    <property type="entry name" value="Sig_transdc_resp-reg_C-effctor"/>
</dbReference>
<dbReference type="InterPro" id="IPR039420">
    <property type="entry name" value="WalR-like"/>
</dbReference>
<dbReference type="Gene3D" id="3.40.50.2300">
    <property type="match status" value="1"/>
</dbReference>
<sequence>MLIKLLLIEKNLPNAQQAVSLLEPLDHILICGVATSYEHSIELIEKKQPDIVLLELNMLEEQSMYISAGIKKQFPHIHIIIYTGYDYVPYFNQLIENGVSGMLYKTASAEELNVMLYNVLRGNTIIPLSLYRQIKLHRSEHLKHYWEIEMTPIEQSLLEMIDERYTNALIAKKIHVSESSVEKYLRKLYDKLGVRNKSQAIERMRQDRRLRPIGFAEKASPHALASPRTEVVEHEHL</sequence>
<accession>A0A920D004</accession>
<evidence type="ECO:0000259" key="6">
    <source>
        <dbReference type="PROSITE" id="PS50043"/>
    </source>
</evidence>
<dbReference type="PROSITE" id="PS50110">
    <property type="entry name" value="RESPONSE_REGULATORY"/>
    <property type="match status" value="1"/>
</dbReference>
<evidence type="ECO:0000256" key="4">
    <source>
        <dbReference type="ARBA" id="ARBA00023163"/>
    </source>
</evidence>
<dbReference type="PANTHER" id="PTHR43214:SF1">
    <property type="entry name" value="TRANSCRIPTIONAL REGULATORY PROTEIN COMA"/>
    <property type="match status" value="1"/>
</dbReference>
<dbReference type="Proteomes" id="UP000683139">
    <property type="component" value="Unassembled WGS sequence"/>
</dbReference>
<gene>
    <name evidence="8" type="primary">comA</name>
    <name evidence="8" type="ORF">J40TS1_36650</name>
</gene>
<proteinExistence type="predicted"/>
<dbReference type="GO" id="GO:0000160">
    <property type="term" value="P:phosphorelay signal transduction system"/>
    <property type="evidence" value="ECO:0007669"/>
    <property type="project" value="InterPro"/>
</dbReference>
<evidence type="ECO:0000256" key="2">
    <source>
        <dbReference type="ARBA" id="ARBA00023015"/>
    </source>
</evidence>
<dbReference type="SMART" id="SM00421">
    <property type="entry name" value="HTH_LUXR"/>
    <property type="match status" value="1"/>
</dbReference>
<evidence type="ECO:0000256" key="3">
    <source>
        <dbReference type="ARBA" id="ARBA00023125"/>
    </source>
</evidence>
<dbReference type="EMBL" id="BOSE01000007">
    <property type="protein sequence ID" value="GIP18023.1"/>
    <property type="molecule type" value="Genomic_DNA"/>
</dbReference>
<dbReference type="SUPFAM" id="SSF52172">
    <property type="entry name" value="CheY-like"/>
    <property type="match status" value="1"/>
</dbReference>
<dbReference type="PANTHER" id="PTHR43214">
    <property type="entry name" value="TWO-COMPONENT RESPONSE REGULATOR"/>
    <property type="match status" value="1"/>
</dbReference>
<dbReference type="RefSeq" id="WP_213517968.1">
    <property type="nucleotide sequence ID" value="NZ_BOSE01000007.1"/>
</dbReference>
<protein>
    <submittedName>
        <fullName evidence="8">Transcriptional regulatory protein ComA</fullName>
    </submittedName>
</protein>
<dbReference type="SMART" id="SM00448">
    <property type="entry name" value="REC"/>
    <property type="match status" value="1"/>
</dbReference>
<dbReference type="Pfam" id="PF00072">
    <property type="entry name" value="Response_reg"/>
    <property type="match status" value="1"/>
</dbReference>
<dbReference type="InterPro" id="IPR000792">
    <property type="entry name" value="Tscrpt_reg_LuxR_C"/>
</dbReference>
<name>A0A920D004_9BACL</name>
<reference evidence="8" key="1">
    <citation type="submission" date="2021-03" db="EMBL/GenBank/DDBJ databases">
        <title>Antimicrobial resistance genes in bacteria isolated from Japanese honey, and their potential for conferring macrolide and lincosamide resistance in the American foulbrood pathogen Paenibacillus larvae.</title>
        <authorList>
            <person name="Okamoto M."/>
            <person name="Kumagai M."/>
            <person name="Kanamori H."/>
            <person name="Takamatsu D."/>
        </authorList>
    </citation>
    <scope>NUCLEOTIDE SEQUENCE</scope>
    <source>
        <strain evidence="8">J40TS1</strain>
    </source>
</reference>
<dbReference type="GO" id="GO:0006355">
    <property type="term" value="P:regulation of DNA-templated transcription"/>
    <property type="evidence" value="ECO:0007669"/>
    <property type="project" value="InterPro"/>
</dbReference>
<keyword evidence="3" id="KW-0238">DNA-binding</keyword>